<reference evidence="3" key="1">
    <citation type="submission" date="2021-06" db="EMBL/GenBank/DDBJ databases">
        <authorList>
            <person name="Kallberg Y."/>
            <person name="Tangrot J."/>
            <person name="Rosling A."/>
        </authorList>
    </citation>
    <scope>NUCLEOTIDE SEQUENCE</scope>
    <source>
        <strain evidence="3">UK204</strain>
    </source>
</reference>
<dbReference type="PROSITE" id="PS51886">
    <property type="entry name" value="TLDC"/>
    <property type="match status" value="1"/>
</dbReference>
<protein>
    <submittedName>
        <fullName evidence="3">15507_t:CDS:1</fullName>
    </submittedName>
</protein>
<accession>A0A9N8ZJC6</accession>
<proteinExistence type="predicted"/>
<feature type="compositionally biased region" description="Polar residues" evidence="1">
    <location>
        <begin position="1"/>
        <end position="23"/>
    </location>
</feature>
<comment type="caution">
    <text evidence="3">The sequence shown here is derived from an EMBL/GenBank/DDBJ whole genome shotgun (WGS) entry which is preliminary data.</text>
</comment>
<evidence type="ECO:0000313" key="3">
    <source>
        <dbReference type="EMBL" id="CAG8497920.1"/>
    </source>
</evidence>
<dbReference type="Gene3D" id="1.25.40.420">
    <property type="match status" value="1"/>
</dbReference>
<dbReference type="AlphaFoldDB" id="A0A9N8ZJC6"/>
<feature type="domain" description="TLDc" evidence="2">
    <location>
        <begin position="327"/>
        <end position="523"/>
    </location>
</feature>
<evidence type="ECO:0000256" key="1">
    <source>
        <dbReference type="SAM" id="MobiDB-lite"/>
    </source>
</evidence>
<dbReference type="Pfam" id="PF07534">
    <property type="entry name" value="TLD"/>
    <property type="match status" value="1"/>
</dbReference>
<feature type="region of interest" description="Disordered" evidence="1">
    <location>
        <begin position="1"/>
        <end position="51"/>
    </location>
</feature>
<dbReference type="OrthoDB" id="25620at2759"/>
<name>A0A9N8ZJC6_9GLOM</name>
<dbReference type="InterPro" id="IPR006571">
    <property type="entry name" value="TLDc_dom"/>
</dbReference>
<dbReference type="Proteomes" id="UP000789570">
    <property type="component" value="Unassembled WGS sequence"/>
</dbReference>
<organism evidence="3 4">
    <name type="scientific">Funneliformis caledonium</name>
    <dbReference type="NCBI Taxonomy" id="1117310"/>
    <lineage>
        <taxon>Eukaryota</taxon>
        <taxon>Fungi</taxon>
        <taxon>Fungi incertae sedis</taxon>
        <taxon>Mucoromycota</taxon>
        <taxon>Glomeromycotina</taxon>
        <taxon>Glomeromycetes</taxon>
        <taxon>Glomerales</taxon>
        <taxon>Glomeraceae</taxon>
        <taxon>Funneliformis</taxon>
    </lineage>
</organism>
<sequence>MGNNNSTIEQPLQRQSLKSSLNGKRSIRYPKGTFRNKKNRESQNIMSSPSPRFYLKRDNSVHEPVRQQTIPSLTVDPRTLLNKIKSLENENSHSDDVQGWDSSATLNNNTFSTGSTFTLAPSDERTSSPSLETESIISITQSEREVTGHFTETPIVEEPDCFDDNSDHSINIPNSSLLFSREHDNSSEETATLNPSLFNSDEFYTLPEVHVISLLQRDDIEMAEIEIWNQLVAWGVKNALPNSAKRLSRWDEQDFEALRERLKNCVSWIRFFQIKPQEFAEYVWPYKQILPKSIIGNFLRQQITGHPPIIETRQNPPRIPSADIDSTVITGRHASILASWMQQDDSVVGGKSPFNFSLLYRASRDGMSSKEFHELCDGQGPTVLVIKVVNSKQIIGAFNPLSYQKSRTSLLRKNKLKRMSTDSAYCGKDYQNEKEAKIGSFLFSFQTRYYPEETAVISRIIPECVNDAIKHSRDGPCFGLGPDLSINLNGEKICQVFPTSYQNPIINFEGKFEYEEVEVFSVMNMEQ</sequence>
<feature type="region of interest" description="Disordered" evidence="1">
    <location>
        <begin position="111"/>
        <end position="134"/>
    </location>
</feature>
<gene>
    <name evidence="3" type="ORF">FCALED_LOCUS3553</name>
</gene>
<keyword evidence="4" id="KW-1185">Reference proteome</keyword>
<evidence type="ECO:0000259" key="2">
    <source>
        <dbReference type="PROSITE" id="PS51886"/>
    </source>
</evidence>
<evidence type="ECO:0000313" key="4">
    <source>
        <dbReference type="Proteomes" id="UP000789570"/>
    </source>
</evidence>
<dbReference type="EMBL" id="CAJVPQ010000627">
    <property type="protein sequence ID" value="CAG8497920.1"/>
    <property type="molecule type" value="Genomic_DNA"/>
</dbReference>